<protein>
    <submittedName>
        <fullName evidence="2">MAGUK p55 subfamily member 7</fullName>
    </submittedName>
</protein>
<dbReference type="AlphaFoldDB" id="A0AAV3YL33"/>
<evidence type="ECO:0000313" key="3">
    <source>
        <dbReference type="Proteomes" id="UP000735302"/>
    </source>
</evidence>
<evidence type="ECO:0000256" key="1">
    <source>
        <dbReference type="SAM" id="SignalP"/>
    </source>
</evidence>
<dbReference type="Proteomes" id="UP000735302">
    <property type="component" value="Unassembled WGS sequence"/>
</dbReference>
<proteinExistence type="predicted"/>
<comment type="caution">
    <text evidence="2">The sequence shown here is derived from an EMBL/GenBank/DDBJ whole genome shotgun (WGS) entry which is preliminary data.</text>
</comment>
<evidence type="ECO:0000313" key="2">
    <source>
        <dbReference type="EMBL" id="GFN83728.1"/>
    </source>
</evidence>
<name>A0AAV3YL33_9GAST</name>
<reference evidence="2 3" key="1">
    <citation type="journal article" date="2021" name="Elife">
        <title>Chloroplast acquisition without the gene transfer in kleptoplastic sea slugs, Plakobranchus ocellatus.</title>
        <authorList>
            <person name="Maeda T."/>
            <person name="Takahashi S."/>
            <person name="Yoshida T."/>
            <person name="Shimamura S."/>
            <person name="Takaki Y."/>
            <person name="Nagai Y."/>
            <person name="Toyoda A."/>
            <person name="Suzuki Y."/>
            <person name="Arimoto A."/>
            <person name="Ishii H."/>
            <person name="Satoh N."/>
            <person name="Nishiyama T."/>
            <person name="Hasebe M."/>
            <person name="Maruyama T."/>
            <person name="Minagawa J."/>
            <person name="Obokata J."/>
            <person name="Shigenobu S."/>
        </authorList>
    </citation>
    <scope>NUCLEOTIDE SEQUENCE [LARGE SCALE GENOMIC DNA]</scope>
</reference>
<accession>A0AAV3YL33</accession>
<feature type="chain" id="PRO_5044022423" evidence="1">
    <location>
        <begin position="20"/>
        <end position="115"/>
    </location>
</feature>
<keyword evidence="3" id="KW-1185">Reference proteome</keyword>
<gene>
    <name evidence="2" type="ORF">PoB_001023400</name>
</gene>
<keyword evidence="1" id="KW-0732">Signal</keyword>
<organism evidence="2 3">
    <name type="scientific">Plakobranchus ocellatus</name>
    <dbReference type="NCBI Taxonomy" id="259542"/>
    <lineage>
        <taxon>Eukaryota</taxon>
        <taxon>Metazoa</taxon>
        <taxon>Spiralia</taxon>
        <taxon>Lophotrochozoa</taxon>
        <taxon>Mollusca</taxon>
        <taxon>Gastropoda</taxon>
        <taxon>Heterobranchia</taxon>
        <taxon>Euthyneura</taxon>
        <taxon>Panpulmonata</taxon>
        <taxon>Sacoglossa</taxon>
        <taxon>Placobranchoidea</taxon>
        <taxon>Plakobranchidae</taxon>
        <taxon>Plakobranchus</taxon>
    </lineage>
</organism>
<feature type="signal peptide" evidence="1">
    <location>
        <begin position="1"/>
        <end position="19"/>
    </location>
</feature>
<sequence length="115" mass="13194">MASSFRVIIAVLWVFFCFAALDMKSLHRGGHGRDCRIGGRIYTHGTEFFYPPNSCKLKRCFFGQLQYVNPDFPGCLFNGGCSKRNKAFSFFNGKYRCLSSYVPPFKKRLEIKPLS</sequence>
<dbReference type="EMBL" id="BLXT01001211">
    <property type="protein sequence ID" value="GFN83728.1"/>
    <property type="molecule type" value="Genomic_DNA"/>
</dbReference>